<dbReference type="EMBL" id="CP038448">
    <property type="protein sequence ID" value="QJT38472.1"/>
    <property type="molecule type" value="Genomic_DNA"/>
</dbReference>
<evidence type="ECO:0000313" key="3">
    <source>
        <dbReference type="EMBL" id="QJT38472.1"/>
    </source>
</evidence>
<protein>
    <submittedName>
        <fullName evidence="3">Transposase</fullName>
    </submittedName>
</protein>
<dbReference type="Proteomes" id="UP000502657">
    <property type="component" value="Chromosome"/>
</dbReference>
<dbReference type="InterPro" id="IPR041419">
    <property type="entry name" value="TnsE_C"/>
</dbReference>
<keyword evidence="4" id="KW-1185">Reference proteome</keyword>
<proteinExistence type="predicted"/>
<evidence type="ECO:0000256" key="1">
    <source>
        <dbReference type="SAM" id="MobiDB-lite"/>
    </source>
</evidence>
<accession>A0ABX6NSU7</accession>
<dbReference type="RefSeq" id="WP_171269962.1">
    <property type="nucleotide sequence ID" value="NZ_CP038445.1"/>
</dbReference>
<evidence type="ECO:0000313" key="4">
    <source>
        <dbReference type="Proteomes" id="UP000502657"/>
    </source>
</evidence>
<dbReference type="Pfam" id="PF18623">
    <property type="entry name" value="TnsE_C"/>
    <property type="match status" value="1"/>
</dbReference>
<sequence length="539" mass="61588">MSRILFRQIPKDAKLLAVGNFFRANSSEAPWRLASIFSQKNEMEQRQFGLEMSCILGIGREFVAEDEVPYRSHGFQKKLKLPPIAEWREKLLGECPRLAKRLARNPEVASQRCFVFEADGLTVWLPKFELARKLFFHAGFLARSAFEPSGLDMIFSVQRDQDAIHIHTPAKTGAPARLLQMESYRDLFSWLLLSEGVKQSFESIWRCLNQERFSSGGRYTRWQFNFEPPATISGASMEVLGPLDWDSKEILVWEIKTLQGLELNCFQPILFHHPALKLSVSGEGGGTRNPSSSSDDIILDGEEDTDEDKNRQLLELPMEGLSFRGQRHTRAVYQGQRASRFGQKLEGEELPGDDTFLGLCDDVTGGEIPPAELQQLEGQQEEQQEEQQVTEELPNRFELLKKIIKQIANKPDIDLLELEVKPLPQVLRRSYHQMDDGSPRCYLKAHFRLKNGVDKYLLEVDTSDNKKRLSTRIVRMKSGVKTSLAISQILKDTVQGSLRWPMSIAEYCDSNEPIHHPKDGEVSRQDSWLQRLLLCVRTG</sequence>
<reference evidence="3 4" key="1">
    <citation type="submission" date="2019-03" db="EMBL/GenBank/DDBJ databases">
        <title>Novel transposon Tn6433 accelerates the dissemination of tet(E) in Aeromonas from aerobic biofilm under oxytetracycline stress.</title>
        <authorList>
            <person name="Shi Y."/>
            <person name="Tian Z."/>
            <person name="Zhang Y."/>
            <person name="Zhang H."/>
            <person name="Yang M."/>
        </authorList>
    </citation>
    <scope>NUCLEOTIDE SEQUENCE [LARGE SCALE GENOMIC DNA]</scope>
    <source>
        <strain evidence="3 4">R50-22</strain>
    </source>
</reference>
<organism evidence="3 4">
    <name type="scientific">Aeromonas media</name>
    <dbReference type="NCBI Taxonomy" id="651"/>
    <lineage>
        <taxon>Bacteria</taxon>
        <taxon>Pseudomonadati</taxon>
        <taxon>Pseudomonadota</taxon>
        <taxon>Gammaproteobacteria</taxon>
        <taxon>Aeromonadales</taxon>
        <taxon>Aeromonadaceae</taxon>
        <taxon>Aeromonas</taxon>
    </lineage>
</organism>
<gene>
    <name evidence="3" type="ORF">E4188_07975</name>
</gene>
<evidence type="ECO:0000259" key="2">
    <source>
        <dbReference type="Pfam" id="PF18623"/>
    </source>
</evidence>
<feature type="region of interest" description="Disordered" evidence="1">
    <location>
        <begin position="282"/>
        <end position="305"/>
    </location>
</feature>
<name>A0ABX6NSU7_AERME</name>
<feature type="domain" description="TnsE C-terminal" evidence="2">
    <location>
        <begin position="395"/>
        <end position="521"/>
    </location>
</feature>